<dbReference type="InterPro" id="IPR005174">
    <property type="entry name" value="KIB1-4_b-propeller"/>
</dbReference>
<dbReference type="AlphaFoldDB" id="A0A834Z2M6"/>
<keyword evidence="4" id="KW-1185">Reference proteome</keyword>
<evidence type="ECO:0000313" key="3">
    <source>
        <dbReference type="EMBL" id="KAF8395737.1"/>
    </source>
</evidence>
<proteinExistence type="predicted"/>
<accession>A0A834Z2M6</accession>
<dbReference type="InterPro" id="IPR001810">
    <property type="entry name" value="F-box_dom"/>
</dbReference>
<dbReference type="InterPro" id="IPR037124">
    <property type="entry name" value="Chaperonin_GroES_sf"/>
</dbReference>
<keyword evidence="1" id="KW-0143">Chaperone</keyword>
<dbReference type="CDD" id="cd09917">
    <property type="entry name" value="F-box_SF"/>
    <property type="match status" value="1"/>
</dbReference>
<sequence length="384" mass="44184">MVIAREMKRRREQHMMIEEEERREWSDIPVDVLVEIVGHLLFLDHLSFRCVCKAWRSASLQSPPQNHPKSQPHWLMSFSKKSSTWEFGDPSTGRLYSLDLPELTGIGKTKCFLSTHGWLLLSHITQSSIFFFNPFSRARIDLPWSKAVTDRVFYYPKRKPVFAVSAPPTSPDCTFYPIKSAVFSAGILYWVDKRGIIWALNAEKGAWKGLQRPREFSKLDRFRRFYSYMMELDGQVMLCLCFPKSGRRHHVVLESPFGNRSRAKMTVLEREDKRYLVEHYGTGTGTHVPRWLRPDTFSVGAWCVSCDSEDEHGRKLFSSHLRISLFIIQNFMCLMIQLNSGKVVAVGPGARDRDGKLIAVSVKEGDTVLLPEYGGTEVKLADKE</sequence>
<dbReference type="Pfam" id="PF00166">
    <property type="entry name" value="Cpn10"/>
    <property type="match status" value="1"/>
</dbReference>
<dbReference type="InterPro" id="IPR020818">
    <property type="entry name" value="Chaperonin_GroES"/>
</dbReference>
<comment type="caution">
    <text evidence="3">The sequence shown here is derived from an EMBL/GenBank/DDBJ whole genome shotgun (WGS) entry which is preliminary data.</text>
</comment>
<organism evidence="3 4">
    <name type="scientific">Tetracentron sinense</name>
    <name type="common">Spur-leaf</name>
    <dbReference type="NCBI Taxonomy" id="13715"/>
    <lineage>
        <taxon>Eukaryota</taxon>
        <taxon>Viridiplantae</taxon>
        <taxon>Streptophyta</taxon>
        <taxon>Embryophyta</taxon>
        <taxon>Tracheophyta</taxon>
        <taxon>Spermatophyta</taxon>
        <taxon>Magnoliopsida</taxon>
        <taxon>Trochodendrales</taxon>
        <taxon>Trochodendraceae</taxon>
        <taxon>Tetracentron</taxon>
    </lineage>
</organism>
<dbReference type="Pfam" id="PF03478">
    <property type="entry name" value="Beta-prop_KIB1-4"/>
    <property type="match status" value="1"/>
</dbReference>
<dbReference type="GO" id="GO:0044183">
    <property type="term" value="F:protein folding chaperone"/>
    <property type="evidence" value="ECO:0007669"/>
    <property type="project" value="InterPro"/>
</dbReference>
<dbReference type="PANTHER" id="PTHR45463:SF8">
    <property type="entry name" value="OS09G0392200 PROTEIN"/>
    <property type="match status" value="1"/>
</dbReference>
<dbReference type="Gene3D" id="1.20.1280.50">
    <property type="match status" value="1"/>
</dbReference>
<name>A0A834Z2M6_TETSI</name>
<evidence type="ECO:0000256" key="1">
    <source>
        <dbReference type="ARBA" id="ARBA00023186"/>
    </source>
</evidence>
<dbReference type="Pfam" id="PF00646">
    <property type="entry name" value="F-box"/>
    <property type="match status" value="1"/>
</dbReference>
<dbReference type="SMART" id="SM00256">
    <property type="entry name" value="FBOX"/>
    <property type="match status" value="1"/>
</dbReference>
<evidence type="ECO:0000259" key="2">
    <source>
        <dbReference type="SMART" id="SM00256"/>
    </source>
</evidence>
<dbReference type="PANTHER" id="PTHR45463">
    <property type="entry name" value="OS09G0392200 PROTEIN"/>
    <property type="match status" value="1"/>
</dbReference>
<dbReference type="InterPro" id="IPR011032">
    <property type="entry name" value="GroES-like_sf"/>
</dbReference>
<dbReference type="InterPro" id="IPR036047">
    <property type="entry name" value="F-box-like_dom_sf"/>
</dbReference>
<dbReference type="OrthoDB" id="1863935at2759"/>
<reference evidence="3 4" key="1">
    <citation type="submission" date="2020-04" db="EMBL/GenBank/DDBJ databases">
        <title>Plant Genome Project.</title>
        <authorList>
            <person name="Zhang R.-G."/>
        </authorList>
    </citation>
    <scope>NUCLEOTIDE SEQUENCE [LARGE SCALE GENOMIC DNA]</scope>
    <source>
        <strain evidence="3">YNK0</strain>
        <tissue evidence="3">Leaf</tissue>
    </source>
</reference>
<dbReference type="SUPFAM" id="SSF50129">
    <property type="entry name" value="GroES-like"/>
    <property type="match status" value="1"/>
</dbReference>
<protein>
    <recommendedName>
        <fullName evidence="2">F-box domain-containing protein</fullName>
    </recommendedName>
</protein>
<gene>
    <name evidence="3" type="ORF">HHK36_019688</name>
</gene>
<dbReference type="Gene3D" id="2.30.33.40">
    <property type="entry name" value="GroES chaperonin"/>
    <property type="match status" value="1"/>
</dbReference>
<dbReference type="GO" id="GO:0005524">
    <property type="term" value="F:ATP binding"/>
    <property type="evidence" value="ECO:0007669"/>
    <property type="project" value="InterPro"/>
</dbReference>
<feature type="domain" description="F-box" evidence="2">
    <location>
        <begin position="28"/>
        <end position="67"/>
    </location>
</feature>
<dbReference type="EMBL" id="JABCRI010000013">
    <property type="protein sequence ID" value="KAF8395737.1"/>
    <property type="molecule type" value="Genomic_DNA"/>
</dbReference>
<dbReference type="Proteomes" id="UP000655225">
    <property type="component" value="Unassembled WGS sequence"/>
</dbReference>
<dbReference type="CDD" id="cd00320">
    <property type="entry name" value="cpn10"/>
    <property type="match status" value="1"/>
</dbReference>
<evidence type="ECO:0000313" key="4">
    <source>
        <dbReference type="Proteomes" id="UP000655225"/>
    </source>
</evidence>
<dbReference type="SUPFAM" id="SSF81383">
    <property type="entry name" value="F-box domain"/>
    <property type="match status" value="1"/>
</dbReference>